<dbReference type="InterPro" id="IPR003594">
    <property type="entry name" value="HATPase_dom"/>
</dbReference>
<dbReference type="PANTHER" id="PTHR43711">
    <property type="entry name" value="TWO-COMPONENT HISTIDINE KINASE"/>
    <property type="match status" value="1"/>
</dbReference>
<dbReference type="RefSeq" id="WP_373317059.1">
    <property type="nucleotide sequence ID" value="NZ_BNCD01000017.1"/>
</dbReference>
<comment type="subcellular location">
    <subcellularLocation>
        <location evidence="2">Cell membrane</location>
    </subcellularLocation>
</comment>
<dbReference type="InterPro" id="IPR036890">
    <property type="entry name" value="HATPase_C_sf"/>
</dbReference>
<proteinExistence type="predicted"/>
<gene>
    <name evidence="14" type="ORF">GCM10018793_51640</name>
</gene>
<keyword evidence="11" id="KW-0472">Membrane</keyword>
<feature type="transmembrane region" description="Helical" evidence="11">
    <location>
        <begin position="84"/>
        <end position="108"/>
    </location>
</feature>
<feature type="region of interest" description="Disordered" evidence="10">
    <location>
        <begin position="253"/>
        <end position="276"/>
    </location>
</feature>
<feature type="compositionally biased region" description="Basic and acidic residues" evidence="10">
    <location>
        <begin position="253"/>
        <end position="264"/>
    </location>
</feature>
<dbReference type="PRINTS" id="PR00344">
    <property type="entry name" value="BCTRLSENSOR"/>
</dbReference>
<dbReference type="Gene3D" id="3.30.565.10">
    <property type="entry name" value="Histidine kinase-like ATPase, C-terminal domain"/>
    <property type="match status" value="1"/>
</dbReference>
<organism evidence="14 15">
    <name type="scientific">Streptomyces sulfonofaciens</name>
    <dbReference type="NCBI Taxonomy" id="68272"/>
    <lineage>
        <taxon>Bacteria</taxon>
        <taxon>Bacillati</taxon>
        <taxon>Actinomycetota</taxon>
        <taxon>Actinomycetes</taxon>
        <taxon>Kitasatosporales</taxon>
        <taxon>Streptomycetaceae</taxon>
        <taxon>Streptomyces</taxon>
    </lineage>
</organism>
<dbReference type="PROSITE" id="PS50109">
    <property type="entry name" value="HIS_KIN"/>
    <property type="match status" value="1"/>
</dbReference>
<dbReference type="EC" id="2.7.13.3" evidence="3"/>
<dbReference type="CDD" id="cd00082">
    <property type="entry name" value="HisKA"/>
    <property type="match status" value="1"/>
</dbReference>
<evidence type="ECO:0000256" key="1">
    <source>
        <dbReference type="ARBA" id="ARBA00000085"/>
    </source>
</evidence>
<keyword evidence="8 11" id="KW-1133">Transmembrane helix</keyword>
<dbReference type="InterPro" id="IPR036097">
    <property type="entry name" value="HisK_dim/P_sf"/>
</dbReference>
<name>A0A919L513_9ACTN</name>
<feature type="compositionally biased region" description="Basic and acidic residues" evidence="10">
    <location>
        <begin position="8"/>
        <end position="33"/>
    </location>
</feature>
<sequence>MQRPDASAPDRDAQDANARDRRAREASARDRHAPAACRPAGTATGESGPDGTAAGAPGPDRAETDAAGSDGELPERGVPLRRSLLVRLLAVSVLVSVCSIAATAWVVVRTTAVAIGQERGQALADDARIYDALIGYAATHPRWDQVAPTVAGLAGSTGHRIVLLDKEGRPIADSDPVAGHPYRPPDKPTALIDPLAVDPQLLPAAASDGIDPRAVGPYRLSDGERSRLEVTAGRIVSCLRDEMGVQARIETEPGGRPRVIRPDGEPLGNPGSGPAPAGITRCSTGVLDTATSTEAKALKALNKLVNACLAGRGAAGVRLALDGTWTPASAGRAVPSAQAASCLGTSRSQQLAPYVAPVARLYVSSPGRTATTFFDLSAGNKTRIAGGAALVLLVTVAVTTLAGIRLVRPLRALTQAARRMEGGDISARVAVTGRDEIARLSTAFNAMSARRARLESVRKAMTSDVAHELRTPLSNIRGWLEAVEDGVARPDSELVALLLGQARLLQHIIDDLRDLSEADAGELRLSREPVEVAELLAATAMAHRASAEAAGVRLTVAVDPSPPLVVDADRVRLRQAVGNLVSNAIRHTPAGGRVVLRSRREGDAVAIEVADTGAGIAPGELPHVFDRFWRAEKSRSRRGGGSGLGLSIVRKLTEAHGGTVSATSTPGKGSRFVLRIPAPRGPAG</sequence>
<evidence type="ECO:0000256" key="7">
    <source>
        <dbReference type="ARBA" id="ARBA00022777"/>
    </source>
</evidence>
<comment type="caution">
    <text evidence="14">The sequence shown here is derived from an EMBL/GenBank/DDBJ whole genome shotgun (WGS) entry which is preliminary data.</text>
</comment>
<evidence type="ECO:0000256" key="9">
    <source>
        <dbReference type="ARBA" id="ARBA00023012"/>
    </source>
</evidence>
<evidence type="ECO:0000256" key="3">
    <source>
        <dbReference type="ARBA" id="ARBA00012438"/>
    </source>
</evidence>
<dbReference type="AlphaFoldDB" id="A0A919L513"/>
<evidence type="ECO:0000256" key="6">
    <source>
        <dbReference type="ARBA" id="ARBA00022692"/>
    </source>
</evidence>
<evidence type="ECO:0000256" key="11">
    <source>
        <dbReference type="SAM" id="Phobius"/>
    </source>
</evidence>
<dbReference type="Gene3D" id="1.10.287.130">
    <property type="match status" value="1"/>
</dbReference>
<dbReference type="GO" id="GO:0000155">
    <property type="term" value="F:phosphorelay sensor kinase activity"/>
    <property type="evidence" value="ECO:0007669"/>
    <property type="project" value="InterPro"/>
</dbReference>
<keyword evidence="7 14" id="KW-0418">Kinase</keyword>
<evidence type="ECO:0000256" key="5">
    <source>
        <dbReference type="ARBA" id="ARBA00022679"/>
    </source>
</evidence>
<evidence type="ECO:0000313" key="14">
    <source>
        <dbReference type="EMBL" id="GHH85075.1"/>
    </source>
</evidence>
<dbReference type="SUPFAM" id="SSF47384">
    <property type="entry name" value="Homodimeric domain of signal transducing histidine kinase"/>
    <property type="match status" value="1"/>
</dbReference>
<protein>
    <recommendedName>
        <fullName evidence="3">histidine kinase</fullName>
        <ecNumber evidence="3">2.7.13.3</ecNumber>
    </recommendedName>
</protein>
<feature type="compositionally biased region" description="Low complexity" evidence="10">
    <location>
        <begin position="49"/>
        <end position="59"/>
    </location>
</feature>
<keyword evidence="9" id="KW-0902">Two-component regulatory system</keyword>
<reference evidence="14" key="1">
    <citation type="journal article" date="2014" name="Int. J. Syst. Evol. Microbiol.">
        <title>Complete genome sequence of Corynebacterium casei LMG S-19264T (=DSM 44701T), isolated from a smear-ripened cheese.</title>
        <authorList>
            <consortium name="US DOE Joint Genome Institute (JGI-PGF)"/>
            <person name="Walter F."/>
            <person name="Albersmeier A."/>
            <person name="Kalinowski J."/>
            <person name="Ruckert C."/>
        </authorList>
    </citation>
    <scope>NUCLEOTIDE SEQUENCE</scope>
    <source>
        <strain evidence="14">JCM 5069</strain>
    </source>
</reference>
<feature type="domain" description="Histidine kinase" evidence="12">
    <location>
        <begin position="464"/>
        <end position="680"/>
    </location>
</feature>
<dbReference type="Proteomes" id="UP000603708">
    <property type="component" value="Unassembled WGS sequence"/>
</dbReference>
<evidence type="ECO:0000256" key="8">
    <source>
        <dbReference type="ARBA" id="ARBA00022989"/>
    </source>
</evidence>
<dbReference type="SUPFAM" id="SSF55874">
    <property type="entry name" value="ATPase domain of HSP90 chaperone/DNA topoisomerase II/histidine kinase"/>
    <property type="match status" value="1"/>
</dbReference>
<reference evidence="14" key="2">
    <citation type="submission" date="2020-09" db="EMBL/GenBank/DDBJ databases">
        <authorList>
            <person name="Sun Q."/>
            <person name="Ohkuma M."/>
        </authorList>
    </citation>
    <scope>NUCLEOTIDE SEQUENCE</scope>
    <source>
        <strain evidence="14">JCM 5069</strain>
    </source>
</reference>
<evidence type="ECO:0000256" key="2">
    <source>
        <dbReference type="ARBA" id="ARBA00004236"/>
    </source>
</evidence>
<dbReference type="GO" id="GO:0005886">
    <property type="term" value="C:plasma membrane"/>
    <property type="evidence" value="ECO:0007669"/>
    <property type="project" value="UniProtKB-SubCell"/>
</dbReference>
<dbReference type="SMART" id="SM00304">
    <property type="entry name" value="HAMP"/>
    <property type="match status" value="1"/>
</dbReference>
<dbReference type="SUPFAM" id="SSF158472">
    <property type="entry name" value="HAMP domain-like"/>
    <property type="match status" value="1"/>
</dbReference>
<dbReference type="CDD" id="cd06225">
    <property type="entry name" value="HAMP"/>
    <property type="match status" value="1"/>
</dbReference>
<dbReference type="InterPro" id="IPR004358">
    <property type="entry name" value="Sig_transdc_His_kin-like_C"/>
</dbReference>
<dbReference type="FunFam" id="3.30.565.10:FF:000006">
    <property type="entry name" value="Sensor histidine kinase WalK"/>
    <property type="match status" value="1"/>
</dbReference>
<accession>A0A919L513</accession>
<comment type="catalytic activity">
    <reaction evidence="1">
        <text>ATP + protein L-histidine = ADP + protein N-phospho-L-histidine.</text>
        <dbReference type="EC" id="2.7.13.3"/>
    </reaction>
</comment>
<evidence type="ECO:0000259" key="13">
    <source>
        <dbReference type="PROSITE" id="PS50885"/>
    </source>
</evidence>
<dbReference type="InterPro" id="IPR003660">
    <property type="entry name" value="HAMP_dom"/>
</dbReference>
<dbReference type="Pfam" id="PF00512">
    <property type="entry name" value="HisKA"/>
    <property type="match status" value="1"/>
</dbReference>
<dbReference type="SMART" id="SM00388">
    <property type="entry name" value="HisKA"/>
    <property type="match status" value="1"/>
</dbReference>
<keyword evidence="5" id="KW-0808">Transferase</keyword>
<keyword evidence="15" id="KW-1185">Reference proteome</keyword>
<keyword evidence="4" id="KW-0597">Phosphoprotein</keyword>
<dbReference type="PANTHER" id="PTHR43711:SF1">
    <property type="entry name" value="HISTIDINE KINASE 1"/>
    <property type="match status" value="1"/>
</dbReference>
<evidence type="ECO:0000256" key="10">
    <source>
        <dbReference type="SAM" id="MobiDB-lite"/>
    </source>
</evidence>
<dbReference type="PROSITE" id="PS50885">
    <property type="entry name" value="HAMP"/>
    <property type="match status" value="1"/>
</dbReference>
<feature type="region of interest" description="Disordered" evidence="10">
    <location>
        <begin position="1"/>
        <end position="76"/>
    </location>
</feature>
<dbReference type="Pfam" id="PF00672">
    <property type="entry name" value="HAMP"/>
    <property type="match status" value="1"/>
</dbReference>
<dbReference type="InterPro" id="IPR005467">
    <property type="entry name" value="His_kinase_dom"/>
</dbReference>
<dbReference type="InterPro" id="IPR050736">
    <property type="entry name" value="Sensor_HK_Regulatory"/>
</dbReference>
<keyword evidence="6 11" id="KW-0812">Transmembrane</keyword>
<evidence type="ECO:0000313" key="15">
    <source>
        <dbReference type="Proteomes" id="UP000603708"/>
    </source>
</evidence>
<evidence type="ECO:0000256" key="4">
    <source>
        <dbReference type="ARBA" id="ARBA00022553"/>
    </source>
</evidence>
<dbReference type="EMBL" id="BNCD01000017">
    <property type="protein sequence ID" value="GHH85075.1"/>
    <property type="molecule type" value="Genomic_DNA"/>
</dbReference>
<feature type="transmembrane region" description="Helical" evidence="11">
    <location>
        <begin position="384"/>
        <end position="404"/>
    </location>
</feature>
<evidence type="ECO:0000259" key="12">
    <source>
        <dbReference type="PROSITE" id="PS50109"/>
    </source>
</evidence>
<dbReference type="Pfam" id="PF02518">
    <property type="entry name" value="HATPase_c"/>
    <property type="match status" value="1"/>
</dbReference>
<dbReference type="SMART" id="SM00387">
    <property type="entry name" value="HATPase_c"/>
    <property type="match status" value="1"/>
</dbReference>
<feature type="domain" description="HAMP" evidence="13">
    <location>
        <begin position="404"/>
        <end position="456"/>
    </location>
</feature>
<dbReference type="InterPro" id="IPR003661">
    <property type="entry name" value="HisK_dim/P_dom"/>
</dbReference>
<dbReference type="CDD" id="cd00075">
    <property type="entry name" value="HATPase"/>
    <property type="match status" value="1"/>
</dbReference>
<dbReference type="Gene3D" id="6.10.340.10">
    <property type="match status" value="1"/>
</dbReference>